<keyword evidence="2" id="KW-1185">Reference proteome</keyword>
<dbReference type="InParanoid" id="A0A482X8X9"/>
<name>A0A482X8X9_LAOST</name>
<organism evidence="1 2">
    <name type="scientific">Laodelphax striatellus</name>
    <name type="common">Small brown planthopper</name>
    <name type="synonym">Delphax striatella</name>
    <dbReference type="NCBI Taxonomy" id="195883"/>
    <lineage>
        <taxon>Eukaryota</taxon>
        <taxon>Metazoa</taxon>
        <taxon>Ecdysozoa</taxon>
        <taxon>Arthropoda</taxon>
        <taxon>Hexapoda</taxon>
        <taxon>Insecta</taxon>
        <taxon>Pterygota</taxon>
        <taxon>Neoptera</taxon>
        <taxon>Paraneoptera</taxon>
        <taxon>Hemiptera</taxon>
        <taxon>Auchenorrhyncha</taxon>
        <taxon>Fulgoroidea</taxon>
        <taxon>Delphacidae</taxon>
        <taxon>Criomorphinae</taxon>
        <taxon>Laodelphax</taxon>
    </lineage>
</organism>
<accession>A0A482X8X9</accession>
<sequence>MKAVGVAFSAEPLTVAYKEQTGLCQSASMLTNCLQRSLSISYCVTRRWILEWGVQGRSASNLMGIRTCPVNWSGDGEGLPTLPATDRILLATLVGHVAPPCLAAFARQSASSRCEYFTLDKVFFHITDTTASLIRRKEDCQLCRTYDLKLNSDTIRRAVNSAHCAASEQVLAFVSDQR</sequence>
<gene>
    <name evidence="1" type="ORF">LSTR_LSTR004352</name>
</gene>
<evidence type="ECO:0000313" key="1">
    <source>
        <dbReference type="EMBL" id="RZF42203.1"/>
    </source>
</evidence>
<reference evidence="1 2" key="1">
    <citation type="journal article" date="2017" name="Gigascience">
        <title>Genome sequence of the small brown planthopper, Laodelphax striatellus.</title>
        <authorList>
            <person name="Zhu J."/>
            <person name="Jiang F."/>
            <person name="Wang X."/>
            <person name="Yang P."/>
            <person name="Bao Y."/>
            <person name="Zhao W."/>
            <person name="Wang W."/>
            <person name="Lu H."/>
            <person name="Wang Q."/>
            <person name="Cui N."/>
            <person name="Li J."/>
            <person name="Chen X."/>
            <person name="Luo L."/>
            <person name="Yu J."/>
            <person name="Kang L."/>
            <person name="Cui F."/>
        </authorList>
    </citation>
    <scope>NUCLEOTIDE SEQUENCE [LARGE SCALE GENOMIC DNA]</scope>
    <source>
        <strain evidence="1">Lst14</strain>
    </source>
</reference>
<comment type="caution">
    <text evidence="1">The sequence shown here is derived from an EMBL/GenBank/DDBJ whole genome shotgun (WGS) entry which is preliminary data.</text>
</comment>
<evidence type="ECO:0000313" key="2">
    <source>
        <dbReference type="Proteomes" id="UP000291343"/>
    </source>
</evidence>
<dbReference type="EMBL" id="QKKF02015335">
    <property type="protein sequence ID" value="RZF42203.1"/>
    <property type="molecule type" value="Genomic_DNA"/>
</dbReference>
<protein>
    <submittedName>
        <fullName evidence="1">Uncharacterized protein</fullName>
    </submittedName>
</protein>
<proteinExistence type="predicted"/>
<dbReference type="AlphaFoldDB" id="A0A482X8X9"/>
<dbReference type="Proteomes" id="UP000291343">
    <property type="component" value="Unassembled WGS sequence"/>
</dbReference>